<dbReference type="EMBL" id="JANPWB010000014">
    <property type="protein sequence ID" value="KAJ1095107.1"/>
    <property type="molecule type" value="Genomic_DNA"/>
</dbReference>
<evidence type="ECO:0000313" key="1">
    <source>
        <dbReference type="EMBL" id="KAJ1095107.1"/>
    </source>
</evidence>
<protein>
    <submittedName>
        <fullName evidence="1">Uncharacterized protein</fullName>
    </submittedName>
</protein>
<gene>
    <name evidence="1" type="ORF">NDU88_000277</name>
</gene>
<reference evidence="1" key="1">
    <citation type="journal article" date="2022" name="bioRxiv">
        <title>Sequencing and chromosome-scale assembly of the giantPleurodeles waltlgenome.</title>
        <authorList>
            <person name="Brown T."/>
            <person name="Elewa A."/>
            <person name="Iarovenko S."/>
            <person name="Subramanian E."/>
            <person name="Araus A.J."/>
            <person name="Petzold A."/>
            <person name="Susuki M."/>
            <person name="Suzuki K.-i.T."/>
            <person name="Hayashi T."/>
            <person name="Toyoda A."/>
            <person name="Oliveira C."/>
            <person name="Osipova E."/>
            <person name="Leigh N.D."/>
            <person name="Simon A."/>
            <person name="Yun M.H."/>
        </authorList>
    </citation>
    <scope>NUCLEOTIDE SEQUENCE</scope>
    <source>
        <strain evidence="1">20211129_DDA</strain>
        <tissue evidence="1">Liver</tissue>
    </source>
</reference>
<sequence>MGAGEGSLAGTGIQGFLRAWGSCEREGSLAGTGIQGFLRAWGSWERKRGPWLGRGLSEGLGFMGAGGVLGWDGDPGLPEGLGFMGAGGVLGWDGDPLLSEGLGFMGAGEGSWLGWGSRAF</sequence>
<comment type="caution">
    <text evidence="1">The sequence shown here is derived from an EMBL/GenBank/DDBJ whole genome shotgun (WGS) entry which is preliminary data.</text>
</comment>
<evidence type="ECO:0000313" key="2">
    <source>
        <dbReference type="Proteomes" id="UP001066276"/>
    </source>
</evidence>
<keyword evidence="2" id="KW-1185">Reference proteome</keyword>
<dbReference type="AlphaFoldDB" id="A0AAV7LVF3"/>
<organism evidence="1 2">
    <name type="scientific">Pleurodeles waltl</name>
    <name type="common">Iberian ribbed newt</name>
    <dbReference type="NCBI Taxonomy" id="8319"/>
    <lineage>
        <taxon>Eukaryota</taxon>
        <taxon>Metazoa</taxon>
        <taxon>Chordata</taxon>
        <taxon>Craniata</taxon>
        <taxon>Vertebrata</taxon>
        <taxon>Euteleostomi</taxon>
        <taxon>Amphibia</taxon>
        <taxon>Batrachia</taxon>
        <taxon>Caudata</taxon>
        <taxon>Salamandroidea</taxon>
        <taxon>Salamandridae</taxon>
        <taxon>Pleurodelinae</taxon>
        <taxon>Pleurodeles</taxon>
    </lineage>
</organism>
<proteinExistence type="predicted"/>
<name>A0AAV7LVF3_PLEWA</name>
<dbReference type="Proteomes" id="UP001066276">
    <property type="component" value="Chromosome 10"/>
</dbReference>
<accession>A0AAV7LVF3</accession>